<evidence type="ECO:0000259" key="4">
    <source>
        <dbReference type="Pfam" id="PF22725"/>
    </source>
</evidence>
<evidence type="ECO:0000313" key="5">
    <source>
        <dbReference type="EMBL" id="MEQ2380100.1"/>
    </source>
</evidence>
<dbReference type="InterPro" id="IPR036291">
    <property type="entry name" value="NAD(P)-bd_dom_sf"/>
</dbReference>
<comment type="similarity">
    <text evidence="1">Belongs to the Gfo/Idh/MocA family.</text>
</comment>
<dbReference type="PANTHER" id="PTHR22604:SF105">
    <property type="entry name" value="TRANS-1,2-DIHYDROBENZENE-1,2-DIOL DEHYDROGENASE"/>
    <property type="match status" value="1"/>
</dbReference>
<sequence length="329" mass="37077">MKWGILATGNIAKKFASTINQMSNENEQLAAVGSRNMDSAKAFAREYDIPRYYDSYEALVNDPDVEAVYVATPNSLHYENCRLCLEHGKHVLCEKPFTINEKQAQELYRLAKDKHLFIMEGLWIWFLPLYNRLRNILLQGTIGEIKHISCQYGFVATGARKERKFNSALGGGALLDIGIYNLGFLRIVTGCDPQNVETTKVHINENGTDDYSCLKLTYNDGCIAESVQTIGQELKRNARIEGTKGSIYLPDFQHAKTLILEVEGKEPETIECPVDINGFEYEIREAGRCIASGNSASAIYTPEDSIALTRLMYDIRMSWNMIFDGEIQA</sequence>
<feature type="domain" description="Gfo/Idh/MocA-like oxidoreductase N-terminal" evidence="3">
    <location>
        <begin position="2"/>
        <end position="120"/>
    </location>
</feature>
<dbReference type="Pfam" id="PF01408">
    <property type="entry name" value="GFO_IDH_MocA"/>
    <property type="match status" value="1"/>
</dbReference>
<reference evidence="5 6" key="1">
    <citation type="submission" date="2024-03" db="EMBL/GenBank/DDBJ databases">
        <title>Human intestinal bacterial collection.</title>
        <authorList>
            <person name="Pauvert C."/>
            <person name="Hitch T.C.A."/>
            <person name="Clavel T."/>
        </authorList>
    </citation>
    <scope>NUCLEOTIDE SEQUENCE [LARGE SCALE GENOMIC DNA]</scope>
    <source>
        <strain evidence="5 6">CLA-AA-H255</strain>
    </source>
</reference>
<dbReference type="SUPFAM" id="SSF55347">
    <property type="entry name" value="Glyceraldehyde-3-phosphate dehydrogenase-like, C-terminal domain"/>
    <property type="match status" value="1"/>
</dbReference>
<keyword evidence="6" id="KW-1185">Reference proteome</keyword>
<comment type="caution">
    <text evidence="5">The sequence shown here is derived from an EMBL/GenBank/DDBJ whole genome shotgun (WGS) entry which is preliminary data.</text>
</comment>
<name>A0ABV1BWH4_9FIRM</name>
<evidence type="ECO:0000256" key="1">
    <source>
        <dbReference type="ARBA" id="ARBA00010928"/>
    </source>
</evidence>
<dbReference type="InterPro" id="IPR000683">
    <property type="entry name" value="Gfo/Idh/MocA-like_OxRdtase_N"/>
</dbReference>
<organism evidence="5 6">
    <name type="scientific">[Lactobacillus] rogosae</name>
    <dbReference type="NCBI Taxonomy" id="706562"/>
    <lineage>
        <taxon>Bacteria</taxon>
        <taxon>Bacillati</taxon>
        <taxon>Bacillota</taxon>
        <taxon>Clostridia</taxon>
        <taxon>Lachnospirales</taxon>
        <taxon>Lachnospiraceae</taxon>
        <taxon>Lachnospira</taxon>
    </lineage>
</organism>
<keyword evidence="2" id="KW-0560">Oxidoreductase</keyword>
<dbReference type="RefSeq" id="WP_022501683.1">
    <property type="nucleotide sequence ID" value="NZ_JBBMER010000006.1"/>
</dbReference>
<dbReference type="InterPro" id="IPR050984">
    <property type="entry name" value="Gfo/Idh/MocA_domain"/>
</dbReference>
<accession>A0ABV1BWH4</accession>
<gene>
    <name evidence="5" type="ORF">WMO14_09430</name>
</gene>
<dbReference type="Proteomes" id="UP001442364">
    <property type="component" value="Unassembled WGS sequence"/>
</dbReference>
<dbReference type="SUPFAM" id="SSF51735">
    <property type="entry name" value="NAD(P)-binding Rossmann-fold domains"/>
    <property type="match status" value="1"/>
</dbReference>
<dbReference type="Gene3D" id="3.30.360.10">
    <property type="entry name" value="Dihydrodipicolinate Reductase, domain 2"/>
    <property type="match status" value="1"/>
</dbReference>
<evidence type="ECO:0000256" key="2">
    <source>
        <dbReference type="ARBA" id="ARBA00023002"/>
    </source>
</evidence>
<dbReference type="PANTHER" id="PTHR22604">
    <property type="entry name" value="OXIDOREDUCTASES"/>
    <property type="match status" value="1"/>
</dbReference>
<feature type="domain" description="GFO/IDH/MocA-like oxidoreductase" evidence="4">
    <location>
        <begin position="130"/>
        <end position="247"/>
    </location>
</feature>
<dbReference type="Gene3D" id="3.40.50.720">
    <property type="entry name" value="NAD(P)-binding Rossmann-like Domain"/>
    <property type="match status" value="1"/>
</dbReference>
<dbReference type="InterPro" id="IPR055170">
    <property type="entry name" value="GFO_IDH_MocA-like_dom"/>
</dbReference>
<dbReference type="EMBL" id="JBBMER010000006">
    <property type="protein sequence ID" value="MEQ2380100.1"/>
    <property type="molecule type" value="Genomic_DNA"/>
</dbReference>
<protein>
    <submittedName>
        <fullName evidence="5">Gfo/Idh/MocA family oxidoreductase</fullName>
    </submittedName>
</protein>
<proteinExistence type="inferred from homology"/>
<dbReference type="Pfam" id="PF22725">
    <property type="entry name" value="GFO_IDH_MocA_C3"/>
    <property type="match status" value="1"/>
</dbReference>
<evidence type="ECO:0000313" key="6">
    <source>
        <dbReference type="Proteomes" id="UP001442364"/>
    </source>
</evidence>
<evidence type="ECO:0000259" key="3">
    <source>
        <dbReference type="Pfam" id="PF01408"/>
    </source>
</evidence>